<keyword evidence="6" id="KW-1185">Reference proteome</keyword>
<feature type="domain" description="HTH luxR-type" evidence="4">
    <location>
        <begin position="281"/>
        <end position="344"/>
    </location>
</feature>
<dbReference type="EMBL" id="SMKU01000001">
    <property type="protein sequence ID" value="TDD98179.1"/>
    <property type="molecule type" value="Genomic_DNA"/>
</dbReference>
<dbReference type="PANTHER" id="PTHR44688">
    <property type="entry name" value="DNA-BINDING TRANSCRIPTIONAL ACTIVATOR DEVR_DOSR"/>
    <property type="match status" value="1"/>
</dbReference>
<evidence type="ECO:0000256" key="2">
    <source>
        <dbReference type="ARBA" id="ARBA00023125"/>
    </source>
</evidence>
<name>A0A4R5CGJ4_9ACTN</name>
<evidence type="ECO:0000313" key="5">
    <source>
        <dbReference type="EMBL" id="TDD98179.1"/>
    </source>
</evidence>
<dbReference type="PRINTS" id="PR00038">
    <property type="entry name" value="HTHLUXR"/>
</dbReference>
<dbReference type="GO" id="GO:0006355">
    <property type="term" value="P:regulation of DNA-templated transcription"/>
    <property type="evidence" value="ECO:0007669"/>
    <property type="project" value="InterPro"/>
</dbReference>
<gene>
    <name evidence="5" type="ORF">E1298_00510</name>
</gene>
<dbReference type="InterPro" id="IPR036388">
    <property type="entry name" value="WH-like_DNA-bd_sf"/>
</dbReference>
<dbReference type="Pfam" id="PF00196">
    <property type="entry name" value="GerE"/>
    <property type="match status" value="1"/>
</dbReference>
<dbReference type="Proteomes" id="UP000294513">
    <property type="component" value="Unassembled WGS sequence"/>
</dbReference>
<dbReference type="OrthoDB" id="9815744at2"/>
<sequence length="344" mass="36054">MGGGVEAISVEVTGVAAEVGTVAELGAEVSRQLGRAVPHDGYMLTGLDPLTRGMCLYTRRHGYGSPAARRLLSDDRLKADAFSYESLATGPCRVGVIDARAARHRHSGWVNEVMAGEGVGSELRIALADGRSLWGALALLRGTGGRPFSAAEAACAERLTGALVGSLRRFVTGRPLQSFRLERPPGIVVVRPDGTSASATESASEWGAEFTGGPAHACAGEFQSLLWATAYLAPRIGGTALTRVPLAGGWAALQAQPLRGAGPDAMAVTVRPTTGTELLPAMAAWHGLTPREQAVVETALEGMSAKQIARRLGVSPYTVNDHLKAIYRKTGVSAREELIARLAR</sequence>
<dbReference type="GO" id="GO:0003677">
    <property type="term" value="F:DNA binding"/>
    <property type="evidence" value="ECO:0007669"/>
    <property type="project" value="UniProtKB-KW"/>
</dbReference>
<dbReference type="CDD" id="cd06170">
    <property type="entry name" value="LuxR_C_like"/>
    <property type="match status" value="1"/>
</dbReference>
<evidence type="ECO:0000313" key="6">
    <source>
        <dbReference type="Proteomes" id="UP000294513"/>
    </source>
</evidence>
<dbReference type="SMART" id="SM00421">
    <property type="entry name" value="HTH_LUXR"/>
    <property type="match status" value="1"/>
</dbReference>
<dbReference type="SUPFAM" id="SSF46894">
    <property type="entry name" value="C-terminal effector domain of the bipartite response regulators"/>
    <property type="match status" value="1"/>
</dbReference>
<evidence type="ECO:0000259" key="4">
    <source>
        <dbReference type="PROSITE" id="PS50043"/>
    </source>
</evidence>
<keyword evidence="1" id="KW-0805">Transcription regulation</keyword>
<evidence type="ECO:0000256" key="3">
    <source>
        <dbReference type="ARBA" id="ARBA00023163"/>
    </source>
</evidence>
<dbReference type="PANTHER" id="PTHR44688:SF16">
    <property type="entry name" value="DNA-BINDING TRANSCRIPTIONAL ACTIVATOR DEVR_DOSR"/>
    <property type="match status" value="1"/>
</dbReference>
<protein>
    <submittedName>
        <fullName evidence="5">LuxR family transcriptional regulator</fullName>
    </submittedName>
</protein>
<reference evidence="5 6" key="1">
    <citation type="submission" date="2019-03" db="EMBL/GenBank/DDBJ databases">
        <title>Draft genome sequences of novel Actinobacteria.</title>
        <authorList>
            <person name="Sahin N."/>
            <person name="Ay H."/>
            <person name="Saygin H."/>
        </authorList>
    </citation>
    <scope>NUCLEOTIDE SEQUENCE [LARGE SCALE GENOMIC DNA]</scope>
    <source>
        <strain evidence="5 6">H3C3</strain>
    </source>
</reference>
<dbReference type="Gene3D" id="1.10.10.10">
    <property type="entry name" value="Winged helix-like DNA-binding domain superfamily/Winged helix DNA-binding domain"/>
    <property type="match status" value="1"/>
</dbReference>
<dbReference type="InterPro" id="IPR000792">
    <property type="entry name" value="Tscrpt_reg_LuxR_C"/>
</dbReference>
<dbReference type="PROSITE" id="PS00622">
    <property type="entry name" value="HTH_LUXR_1"/>
    <property type="match status" value="1"/>
</dbReference>
<dbReference type="InterPro" id="IPR016032">
    <property type="entry name" value="Sig_transdc_resp-reg_C-effctor"/>
</dbReference>
<dbReference type="RefSeq" id="WP_131888700.1">
    <property type="nucleotide sequence ID" value="NZ_SMKU01000001.1"/>
</dbReference>
<accession>A0A4R5CGJ4</accession>
<dbReference type="PROSITE" id="PS50043">
    <property type="entry name" value="HTH_LUXR_2"/>
    <property type="match status" value="1"/>
</dbReference>
<organism evidence="5 6">
    <name type="scientific">Actinomadura rubrisoli</name>
    <dbReference type="NCBI Taxonomy" id="2530368"/>
    <lineage>
        <taxon>Bacteria</taxon>
        <taxon>Bacillati</taxon>
        <taxon>Actinomycetota</taxon>
        <taxon>Actinomycetes</taxon>
        <taxon>Streptosporangiales</taxon>
        <taxon>Thermomonosporaceae</taxon>
        <taxon>Actinomadura</taxon>
    </lineage>
</organism>
<comment type="caution">
    <text evidence="5">The sequence shown here is derived from an EMBL/GenBank/DDBJ whole genome shotgun (WGS) entry which is preliminary data.</text>
</comment>
<keyword evidence="2" id="KW-0238">DNA-binding</keyword>
<evidence type="ECO:0000256" key="1">
    <source>
        <dbReference type="ARBA" id="ARBA00023015"/>
    </source>
</evidence>
<dbReference type="AlphaFoldDB" id="A0A4R5CGJ4"/>
<proteinExistence type="predicted"/>
<keyword evidence="3" id="KW-0804">Transcription</keyword>